<dbReference type="SMART" id="SM00220">
    <property type="entry name" value="S_TKc"/>
    <property type="match status" value="1"/>
</dbReference>
<dbReference type="Pfam" id="PF00069">
    <property type="entry name" value="Pkinase"/>
    <property type="match status" value="1"/>
</dbReference>
<gene>
    <name evidence="2" type="ORF">C8A03DRAFT_29318</name>
</gene>
<reference evidence="2" key="2">
    <citation type="submission" date="2023-05" db="EMBL/GenBank/DDBJ databases">
        <authorList>
            <consortium name="Lawrence Berkeley National Laboratory"/>
            <person name="Steindorff A."/>
            <person name="Hensen N."/>
            <person name="Bonometti L."/>
            <person name="Westerberg I."/>
            <person name="Brannstrom I.O."/>
            <person name="Guillou S."/>
            <person name="Cros-Aarteil S."/>
            <person name="Calhoun S."/>
            <person name="Haridas S."/>
            <person name="Kuo A."/>
            <person name="Mondo S."/>
            <person name="Pangilinan J."/>
            <person name="Riley R."/>
            <person name="Labutti K."/>
            <person name="Andreopoulos B."/>
            <person name="Lipzen A."/>
            <person name="Chen C."/>
            <person name="Yanf M."/>
            <person name="Daum C."/>
            <person name="Ng V."/>
            <person name="Clum A."/>
            <person name="Ohm R."/>
            <person name="Martin F."/>
            <person name="Silar P."/>
            <person name="Natvig D."/>
            <person name="Lalanne C."/>
            <person name="Gautier V."/>
            <person name="Ament-Velasquez S.L."/>
            <person name="Kruys A."/>
            <person name="Hutchinson M.I."/>
            <person name="Powell A.J."/>
            <person name="Barry K."/>
            <person name="Miller A.N."/>
            <person name="Grigoriev I.V."/>
            <person name="Debuchy R."/>
            <person name="Gladieux P."/>
            <person name="Thoren M.H."/>
            <person name="Johannesson H."/>
        </authorList>
    </citation>
    <scope>NUCLEOTIDE SEQUENCE</scope>
    <source>
        <strain evidence="2">CBS 532.94</strain>
    </source>
</reference>
<evidence type="ECO:0000313" key="3">
    <source>
        <dbReference type="Proteomes" id="UP001303760"/>
    </source>
</evidence>
<evidence type="ECO:0000259" key="1">
    <source>
        <dbReference type="PROSITE" id="PS50011"/>
    </source>
</evidence>
<keyword evidence="3" id="KW-1185">Reference proteome</keyword>
<dbReference type="GO" id="GO:0005524">
    <property type="term" value="F:ATP binding"/>
    <property type="evidence" value="ECO:0007669"/>
    <property type="project" value="InterPro"/>
</dbReference>
<reference evidence="2" key="1">
    <citation type="journal article" date="2023" name="Mol. Phylogenet. Evol.">
        <title>Genome-scale phylogeny and comparative genomics of the fungal order Sordariales.</title>
        <authorList>
            <person name="Hensen N."/>
            <person name="Bonometti L."/>
            <person name="Westerberg I."/>
            <person name="Brannstrom I.O."/>
            <person name="Guillou S."/>
            <person name="Cros-Aarteil S."/>
            <person name="Calhoun S."/>
            <person name="Haridas S."/>
            <person name="Kuo A."/>
            <person name="Mondo S."/>
            <person name="Pangilinan J."/>
            <person name="Riley R."/>
            <person name="LaButti K."/>
            <person name="Andreopoulos B."/>
            <person name="Lipzen A."/>
            <person name="Chen C."/>
            <person name="Yan M."/>
            <person name="Daum C."/>
            <person name="Ng V."/>
            <person name="Clum A."/>
            <person name="Steindorff A."/>
            <person name="Ohm R.A."/>
            <person name="Martin F."/>
            <person name="Silar P."/>
            <person name="Natvig D.O."/>
            <person name="Lalanne C."/>
            <person name="Gautier V."/>
            <person name="Ament-Velasquez S.L."/>
            <person name="Kruys A."/>
            <person name="Hutchinson M.I."/>
            <person name="Powell A.J."/>
            <person name="Barry K."/>
            <person name="Miller A.N."/>
            <person name="Grigoriev I.V."/>
            <person name="Debuchy R."/>
            <person name="Gladieux P."/>
            <person name="Hiltunen Thoren M."/>
            <person name="Johannesson H."/>
        </authorList>
    </citation>
    <scope>NUCLEOTIDE SEQUENCE</scope>
    <source>
        <strain evidence="2">CBS 532.94</strain>
    </source>
</reference>
<dbReference type="GO" id="GO:0004672">
    <property type="term" value="F:protein kinase activity"/>
    <property type="evidence" value="ECO:0007669"/>
    <property type="project" value="InterPro"/>
</dbReference>
<keyword evidence="2" id="KW-0808">Transferase</keyword>
<protein>
    <submittedName>
        <fullName evidence="2">Kinase-like domain-containing protein</fullName>
    </submittedName>
</protein>
<dbReference type="AlphaFoldDB" id="A0AAN7CKQ4"/>
<evidence type="ECO:0000313" key="2">
    <source>
        <dbReference type="EMBL" id="KAK4242558.1"/>
    </source>
</evidence>
<organism evidence="2 3">
    <name type="scientific">Achaetomium macrosporum</name>
    <dbReference type="NCBI Taxonomy" id="79813"/>
    <lineage>
        <taxon>Eukaryota</taxon>
        <taxon>Fungi</taxon>
        <taxon>Dikarya</taxon>
        <taxon>Ascomycota</taxon>
        <taxon>Pezizomycotina</taxon>
        <taxon>Sordariomycetes</taxon>
        <taxon>Sordariomycetidae</taxon>
        <taxon>Sordariales</taxon>
        <taxon>Chaetomiaceae</taxon>
        <taxon>Achaetomium</taxon>
    </lineage>
</organism>
<feature type="domain" description="Protein kinase" evidence="1">
    <location>
        <begin position="1"/>
        <end position="272"/>
    </location>
</feature>
<dbReference type="Gene3D" id="1.10.510.10">
    <property type="entry name" value="Transferase(Phosphotransferase) domain 1"/>
    <property type="match status" value="1"/>
</dbReference>
<proteinExistence type="predicted"/>
<dbReference type="SUPFAM" id="SSF56112">
    <property type="entry name" value="Protein kinase-like (PK-like)"/>
    <property type="match status" value="1"/>
</dbReference>
<dbReference type="Proteomes" id="UP001303760">
    <property type="component" value="Unassembled WGS sequence"/>
</dbReference>
<accession>A0AAN7CKQ4</accession>
<comment type="caution">
    <text evidence="2">The sequence shown here is derived from an EMBL/GenBank/DDBJ whole genome shotgun (WGS) entry which is preliminary data.</text>
</comment>
<name>A0AAN7CKQ4_9PEZI</name>
<dbReference type="PROSITE" id="PS50011">
    <property type="entry name" value="PROTEIN_KINASE_DOM"/>
    <property type="match status" value="1"/>
</dbReference>
<keyword evidence="2" id="KW-0418">Kinase</keyword>
<dbReference type="InterPro" id="IPR000719">
    <property type="entry name" value="Prot_kinase_dom"/>
</dbReference>
<sequence length="272" mass="30302">MQLSEKDLEDAQRVADLVGLTLEEPPPVLPRIPNLRLPAAITTEHEILHPKTLEFLGLGNSGYVYKCPGGFAYKTQASQREAHLIKAAGDCAVPPLSRVMREIDGVLVPWGLIMELATPFDFKRVPAEERKAVKGEMVSLVERLHGSEFGIVHGDIKPANFVRCRDGRLRLCDFDSARLIADEKAEGWEGFVSERYLAPSRGFPEYGPPTVVDDDYALAISVWELFTGKDALIDEDMEQVLKEGGTVDLDELEDDEIRDFVRKRLRDGGAKV</sequence>
<dbReference type="EMBL" id="MU860007">
    <property type="protein sequence ID" value="KAK4242558.1"/>
    <property type="molecule type" value="Genomic_DNA"/>
</dbReference>
<dbReference type="InterPro" id="IPR011009">
    <property type="entry name" value="Kinase-like_dom_sf"/>
</dbReference>